<dbReference type="EMBL" id="CP031229">
    <property type="protein sequence ID" value="AXH97041.1"/>
    <property type="molecule type" value="Genomic_DNA"/>
</dbReference>
<accession>A0A345NPT3</accession>
<dbReference type="Gene3D" id="3.10.180.10">
    <property type="entry name" value="2,3-Dihydroxybiphenyl 1,2-Dioxygenase, domain 1"/>
    <property type="match status" value="1"/>
</dbReference>
<evidence type="ECO:0000313" key="2">
    <source>
        <dbReference type="EMBL" id="AXH97041.1"/>
    </source>
</evidence>
<proteinExistence type="predicted"/>
<protein>
    <submittedName>
        <fullName evidence="2">VOC family protein</fullName>
    </submittedName>
</protein>
<dbReference type="Pfam" id="PF18029">
    <property type="entry name" value="Glyoxalase_6"/>
    <property type="match status" value="1"/>
</dbReference>
<gene>
    <name evidence="2" type="ORF">DV701_13735</name>
</gene>
<dbReference type="PROSITE" id="PS51819">
    <property type="entry name" value="VOC"/>
    <property type="match status" value="1"/>
</dbReference>
<name>A0A345NPT3_9MICO</name>
<organism evidence="2 3">
    <name type="scientific">Ornithinimicrobium avium</name>
    <dbReference type="NCBI Taxonomy" id="2283195"/>
    <lineage>
        <taxon>Bacteria</taxon>
        <taxon>Bacillati</taxon>
        <taxon>Actinomycetota</taxon>
        <taxon>Actinomycetes</taxon>
        <taxon>Micrococcales</taxon>
        <taxon>Ornithinimicrobiaceae</taxon>
        <taxon>Ornithinimicrobium</taxon>
    </lineage>
</organism>
<dbReference type="SUPFAM" id="SSF54593">
    <property type="entry name" value="Glyoxalase/Bleomycin resistance protein/Dihydroxybiphenyl dioxygenase"/>
    <property type="match status" value="1"/>
</dbReference>
<dbReference type="InterPro" id="IPR029068">
    <property type="entry name" value="Glyas_Bleomycin-R_OHBP_Dase"/>
</dbReference>
<dbReference type="OrthoDB" id="15077at2"/>
<dbReference type="InterPro" id="IPR041581">
    <property type="entry name" value="Glyoxalase_6"/>
</dbReference>
<dbReference type="InterPro" id="IPR037523">
    <property type="entry name" value="VOC_core"/>
</dbReference>
<dbReference type="CDD" id="cd06587">
    <property type="entry name" value="VOC"/>
    <property type="match status" value="1"/>
</dbReference>
<reference evidence="2 3" key="1">
    <citation type="submission" date="2018-07" db="EMBL/GenBank/DDBJ databases">
        <title>Complete genome sequencing of Ornithinimicrobium sp. AMA3305.</title>
        <authorList>
            <person name="Bae J.-W."/>
        </authorList>
    </citation>
    <scope>NUCLEOTIDE SEQUENCE [LARGE SCALE GENOMIC DNA]</scope>
    <source>
        <strain evidence="2 3">AMA3305</strain>
    </source>
</reference>
<dbReference type="KEGG" id="orn:DV701_13735"/>
<feature type="domain" description="VOC" evidence="1">
    <location>
        <begin position="1"/>
        <end position="105"/>
    </location>
</feature>
<sequence length="116" mass="12920">MVTFDCERPRTLAGFWREALQAEPVMETDDFVILGGRPALGFQRVERPTQGKNRVHLDLSGGDRAHEVARLVELGAQVVRNHDVEGFSWTVMRDPLGNEFCVGDPHEPNDHPASSA</sequence>
<dbReference type="Proteomes" id="UP000253790">
    <property type="component" value="Chromosome"/>
</dbReference>
<dbReference type="PANTHER" id="PTHR35908:SF1">
    <property type="entry name" value="CONSERVED PROTEIN"/>
    <property type="match status" value="1"/>
</dbReference>
<dbReference type="PANTHER" id="PTHR35908">
    <property type="entry name" value="HYPOTHETICAL FUSION PROTEIN"/>
    <property type="match status" value="1"/>
</dbReference>
<keyword evidence="3" id="KW-1185">Reference proteome</keyword>
<evidence type="ECO:0000313" key="3">
    <source>
        <dbReference type="Proteomes" id="UP000253790"/>
    </source>
</evidence>
<evidence type="ECO:0000259" key="1">
    <source>
        <dbReference type="PROSITE" id="PS51819"/>
    </source>
</evidence>
<dbReference type="AlphaFoldDB" id="A0A345NPT3"/>